<dbReference type="Proteomes" id="UP000196320">
    <property type="component" value="Unassembled WGS sequence"/>
</dbReference>
<keyword evidence="2" id="KW-1185">Reference proteome</keyword>
<evidence type="ECO:0000313" key="2">
    <source>
        <dbReference type="Proteomes" id="UP000196320"/>
    </source>
</evidence>
<proteinExistence type="predicted"/>
<accession>A0A1R4J227</accession>
<dbReference type="AlphaFoldDB" id="A0A1R4J227"/>
<dbReference type="EMBL" id="FUKO01000017">
    <property type="protein sequence ID" value="SJN26117.1"/>
    <property type="molecule type" value="Genomic_DNA"/>
</dbReference>
<protein>
    <submittedName>
        <fullName evidence="1">Uncharacterized protein</fullName>
    </submittedName>
</protein>
<gene>
    <name evidence="1" type="ORF">FM104_05120</name>
</gene>
<reference evidence="1 2" key="1">
    <citation type="submission" date="2017-02" db="EMBL/GenBank/DDBJ databases">
        <authorList>
            <person name="Peterson S.W."/>
        </authorList>
    </citation>
    <scope>NUCLEOTIDE SEQUENCE [LARGE SCALE GENOMIC DNA]</scope>
    <source>
        <strain evidence="1 2">B Mb 05.01</strain>
    </source>
</reference>
<organism evidence="1 2">
    <name type="scientific">Microbacterium esteraromaticum</name>
    <dbReference type="NCBI Taxonomy" id="57043"/>
    <lineage>
        <taxon>Bacteria</taxon>
        <taxon>Bacillati</taxon>
        <taxon>Actinomycetota</taxon>
        <taxon>Actinomycetes</taxon>
        <taxon>Micrococcales</taxon>
        <taxon>Microbacteriaceae</taxon>
        <taxon>Microbacterium</taxon>
    </lineage>
</organism>
<evidence type="ECO:0000313" key="1">
    <source>
        <dbReference type="EMBL" id="SJN26117.1"/>
    </source>
</evidence>
<name>A0A1R4J227_9MICO</name>
<sequence>MSHGCFLICSTVAVRRCAKCGGAGPESRELGASPAVYQR</sequence>